<dbReference type="Proteomes" id="UP000603912">
    <property type="component" value="Unassembled WGS sequence"/>
</dbReference>
<gene>
    <name evidence="1" type="ORF">GCM10007036_30620</name>
</gene>
<name>A0A917IA08_9HYPH</name>
<dbReference type="AlphaFoldDB" id="A0A917IA08"/>
<sequence>MLLCDGAQWRERAASCIGEEDIDLRVLLLDGIVEPVDVGEVRHVASDACDTAADRLHRCVQRVLPATRDARVNGLRPIS</sequence>
<reference evidence="1" key="2">
    <citation type="submission" date="2020-09" db="EMBL/GenBank/DDBJ databases">
        <authorList>
            <person name="Sun Q."/>
            <person name="Zhou Y."/>
        </authorList>
    </citation>
    <scope>NUCLEOTIDE SEQUENCE</scope>
    <source>
        <strain evidence="1">CGMCC 1.12214</strain>
    </source>
</reference>
<evidence type="ECO:0000313" key="1">
    <source>
        <dbReference type="EMBL" id="GGH24310.1"/>
    </source>
</evidence>
<dbReference type="EMBL" id="BMES01000002">
    <property type="protein sequence ID" value="GGH24310.1"/>
    <property type="molecule type" value="Genomic_DNA"/>
</dbReference>
<keyword evidence="2" id="KW-1185">Reference proteome</keyword>
<protein>
    <submittedName>
        <fullName evidence="1">Uncharacterized protein</fullName>
    </submittedName>
</protein>
<proteinExistence type="predicted"/>
<comment type="caution">
    <text evidence="1">The sequence shown here is derived from an EMBL/GenBank/DDBJ whole genome shotgun (WGS) entry which is preliminary data.</text>
</comment>
<accession>A0A917IA08</accession>
<evidence type="ECO:0000313" key="2">
    <source>
        <dbReference type="Proteomes" id="UP000603912"/>
    </source>
</evidence>
<organism evidence="1 2">
    <name type="scientific">Alsobacter metallidurans</name>
    <dbReference type="NCBI Taxonomy" id="340221"/>
    <lineage>
        <taxon>Bacteria</taxon>
        <taxon>Pseudomonadati</taxon>
        <taxon>Pseudomonadota</taxon>
        <taxon>Alphaproteobacteria</taxon>
        <taxon>Hyphomicrobiales</taxon>
        <taxon>Alsobacteraceae</taxon>
        <taxon>Alsobacter</taxon>
    </lineage>
</organism>
<reference evidence="1" key="1">
    <citation type="journal article" date="2014" name="Int. J. Syst. Evol. Microbiol.">
        <title>Complete genome sequence of Corynebacterium casei LMG S-19264T (=DSM 44701T), isolated from a smear-ripened cheese.</title>
        <authorList>
            <consortium name="US DOE Joint Genome Institute (JGI-PGF)"/>
            <person name="Walter F."/>
            <person name="Albersmeier A."/>
            <person name="Kalinowski J."/>
            <person name="Ruckert C."/>
        </authorList>
    </citation>
    <scope>NUCLEOTIDE SEQUENCE</scope>
    <source>
        <strain evidence="1">CGMCC 1.12214</strain>
    </source>
</reference>